<protein>
    <submittedName>
        <fullName evidence="2">Uncharacterized protein</fullName>
    </submittedName>
</protein>
<dbReference type="AlphaFoldDB" id="A0A0E9V9L0"/>
<dbReference type="EMBL" id="GBXM01034417">
    <property type="protein sequence ID" value="JAH74160.1"/>
    <property type="molecule type" value="Transcribed_RNA"/>
</dbReference>
<proteinExistence type="predicted"/>
<sequence>MGGAELTFSPHPGSENDQNKGGVIFFQSSSPQQVLLL</sequence>
<feature type="region of interest" description="Disordered" evidence="1">
    <location>
        <begin position="1"/>
        <end position="23"/>
    </location>
</feature>
<reference evidence="2" key="2">
    <citation type="journal article" date="2015" name="Fish Shellfish Immunol.">
        <title>Early steps in the European eel (Anguilla anguilla)-Vibrio vulnificus interaction in the gills: Role of the RtxA13 toxin.</title>
        <authorList>
            <person name="Callol A."/>
            <person name="Pajuelo D."/>
            <person name="Ebbesson L."/>
            <person name="Teles M."/>
            <person name="MacKenzie S."/>
            <person name="Amaro C."/>
        </authorList>
    </citation>
    <scope>NUCLEOTIDE SEQUENCE</scope>
</reference>
<organism evidence="2">
    <name type="scientific">Anguilla anguilla</name>
    <name type="common">European freshwater eel</name>
    <name type="synonym">Muraena anguilla</name>
    <dbReference type="NCBI Taxonomy" id="7936"/>
    <lineage>
        <taxon>Eukaryota</taxon>
        <taxon>Metazoa</taxon>
        <taxon>Chordata</taxon>
        <taxon>Craniata</taxon>
        <taxon>Vertebrata</taxon>
        <taxon>Euteleostomi</taxon>
        <taxon>Actinopterygii</taxon>
        <taxon>Neopterygii</taxon>
        <taxon>Teleostei</taxon>
        <taxon>Anguilliformes</taxon>
        <taxon>Anguillidae</taxon>
        <taxon>Anguilla</taxon>
    </lineage>
</organism>
<name>A0A0E9V9L0_ANGAN</name>
<reference evidence="2" key="1">
    <citation type="submission" date="2014-11" db="EMBL/GenBank/DDBJ databases">
        <authorList>
            <person name="Amaro Gonzalez C."/>
        </authorList>
    </citation>
    <scope>NUCLEOTIDE SEQUENCE</scope>
</reference>
<accession>A0A0E9V9L0</accession>
<evidence type="ECO:0000256" key="1">
    <source>
        <dbReference type="SAM" id="MobiDB-lite"/>
    </source>
</evidence>
<evidence type="ECO:0000313" key="2">
    <source>
        <dbReference type="EMBL" id="JAH74160.1"/>
    </source>
</evidence>